<protein>
    <recommendedName>
        <fullName evidence="4">Knottin scorpion toxin-like domain-containing protein</fullName>
    </recommendedName>
</protein>
<dbReference type="OMA" id="MAKPCAA"/>
<accession>V4L6T7</accession>
<feature type="signal peptide" evidence="1">
    <location>
        <begin position="1"/>
        <end position="26"/>
    </location>
</feature>
<dbReference type="AlphaFoldDB" id="V4L6T7"/>
<dbReference type="Gene3D" id="3.30.30.10">
    <property type="entry name" value="Knottin, scorpion toxin-like"/>
    <property type="match status" value="1"/>
</dbReference>
<dbReference type="InterPro" id="IPR036574">
    <property type="entry name" value="Scorpion_toxin-like_sf"/>
</dbReference>
<keyword evidence="1" id="KW-0732">Signal</keyword>
<dbReference type="Proteomes" id="UP000030689">
    <property type="component" value="Unassembled WGS sequence"/>
</dbReference>
<sequence length="93" mass="10164">MAKSSPAFLVFLCLSMLILSTPEVDAVAKVCIKVSTKTLSTNCQKNDCDCHFHSHACSEWEDGSHGNCKTYQIQIVCTCYVKCADTSSTSNAY</sequence>
<organism evidence="2 3">
    <name type="scientific">Eutrema salsugineum</name>
    <name type="common">Saltwater cress</name>
    <name type="synonym">Sisymbrium salsugineum</name>
    <dbReference type="NCBI Taxonomy" id="72664"/>
    <lineage>
        <taxon>Eukaryota</taxon>
        <taxon>Viridiplantae</taxon>
        <taxon>Streptophyta</taxon>
        <taxon>Embryophyta</taxon>
        <taxon>Tracheophyta</taxon>
        <taxon>Spermatophyta</taxon>
        <taxon>Magnoliopsida</taxon>
        <taxon>eudicotyledons</taxon>
        <taxon>Gunneridae</taxon>
        <taxon>Pentapetalae</taxon>
        <taxon>rosids</taxon>
        <taxon>malvids</taxon>
        <taxon>Brassicales</taxon>
        <taxon>Brassicaceae</taxon>
        <taxon>Eutremeae</taxon>
        <taxon>Eutrema</taxon>
    </lineage>
</organism>
<dbReference type="EMBL" id="KI517426">
    <property type="protein sequence ID" value="ESQ46065.1"/>
    <property type="molecule type" value="Genomic_DNA"/>
</dbReference>
<keyword evidence="3" id="KW-1185">Reference proteome</keyword>
<name>V4L6T7_EUTSA</name>
<feature type="chain" id="PRO_5004721604" description="Knottin scorpion toxin-like domain-containing protein" evidence="1">
    <location>
        <begin position="27"/>
        <end position="93"/>
    </location>
</feature>
<evidence type="ECO:0000313" key="3">
    <source>
        <dbReference type="Proteomes" id="UP000030689"/>
    </source>
</evidence>
<dbReference type="KEGG" id="eus:EUTSA_v10000393mg"/>
<proteinExistence type="predicted"/>
<dbReference type="OrthoDB" id="1035809at2759"/>
<evidence type="ECO:0008006" key="4">
    <source>
        <dbReference type="Google" id="ProtNLM"/>
    </source>
</evidence>
<evidence type="ECO:0000313" key="2">
    <source>
        <dbReference type="EMBL" id="ESQ46065.1"/>
    </source>
</evidence>
<evidence type="ECO:0000256" key="1">
    <source>
        <dbReference type="SAM" id="SignalP"/>
    </source>
</evidence>
<dbReference type="Gramene" id="ESQ46065">
    <property type="protein sequence ID" value="ESQ46065"/>
    <property type="gene ID" value="EUTSA_v10000393mg"/>
</dbReference>
<gene>
    <name evidence="2" type="ORF">EUTSA_v10000393mg</name>
</gene>
<reference evidence="2 3" key="1">
    <citation type="journal article" date="2013" name="Front. Plant Sci.">
        <title>The Reference Genome of the Halophytic Plant Eutrema salsugineum.</title>
        <authorList>
            <person name="Yang R."/>
            <person name="Jarvis D.E."/>
            <person name="Chen H."/>
            <person name="Beilstein M.A."/>
            <person name="Grimwood J."/>
            <person name="Jenkins J."/>
            <person name="Shu S."/>
            <person name="Prochnik S."/>
            <person name="Xin M."/>
            <person name="Ma C."/>
            <person name="Schmutz J."/>
            <person name="Wing R.A."/>
            <person name="Mitchell-Olds T."/>
            <person name="Schumaker K.S."/>
            <person name="Wang X."/>
        </authorList>
    </citation>
    <scope>NUCLEOTIDE SEQUENCE [LARGE SCALE GENOMIC DNA]</scope>
</reference>